<keyword evidence="3" id="KW-1185">Reference proteome</keyword>
<protein>
    <recommendedName>
        <fullName evidence="4">Proteasome assembly chaperone 3</fullName>
    </recommendedName>
</protein>
<dbReference type="EMBL" id="ML996577">
    <property type="protein sequence ID" value="KAF2755577.1"/>
    <property type="molecule type" value="Genomic_DNA"/>
</dbReference>
<evidence type="ECO:0000256" key="1">
    <source>
        <dbReference type="SAM" id="MobiDB-lite"/>
    </source>
</evidence>
<organism evidence="2 3">
    <name type="scientific">Pseudovirgaria hyperparasitica</name>
    <dbReference type="NCBI Taxonomy" id="470096"/>
    <lineage>
        <taxon>Eukaryota</taxon>
        <taxon>Fungi</taxon>
        <taxon>Dikarya</taxon>
        <taxon>Ascomycota</taxon>
        <taxon>Pezizomycotina</taxon>
        <taxon>Dothideomycetes</taxon>
        <taxon>Dothideomycetes incertae sedis</taxon>
        <taxon>Acrospermales</taxon>
        <taxon>Acrospermaceae</taxon>
        <taxon>Pseudovirgaria</taxon>
    </lineage>
</organism>
<gene>
    <name evidence="2" type="ORF">EJ05DRAFT_540275</name>
</gene>
<evidence type="ECO:0000313" key="2">
    <source>
        <dbReference type="EMBL" id="KAF2755577.1"/>
    </source>
</evidence>
<proteinExistence type="predicted"/>
<evidence type="ECO:0008006" key="4">
    <source>
        <dbReference type="Google" id="ProtNLM"/>
    </source>
</evidence>
<dbReference type="GeneID" id="54490644"/>
<evidence type="ECO:0000313" key="3">
    <source>
        <dbReference type="Proteomes" id="UP000799437"/>
    </source>
</evidence>
<accession>A0A6A6W1X5</accession>
<dbReference type="RefSeq" id="XP_033598028.1">
    <property type="nucleotide sequence ID" value="XM_033749590.1"/>
</dbReference>
<dbReference type="Proteomes" id="UP000799437">
    <property type="component" value="Unassembled WGS sequence"/>
</dbReference>
<feature type="compositionally biased region" description="Low complexity" evidence="1">
    <location>
        <begin position="74"/>
        <end position="104"/>
    </location>
</feature>
<feature type="region of interest" description="Disordered" evidence="1">
    <location>
        <begin position="1"/>
        <end position="21"/>
    </location>
</feature>
<dbReference type="InterPro" id="IPR053720">
    <property type="entry name" value="Psm_Assembly_Chaperone"/>
</dbReference>
<reference evidence="2" key="1">
    <citation type="journal article" date="2020" name="Stud. Mycol.">
        <title>101 Dothideomycetes genomes: a test case for predicting lifestyles and emergence of pathogens.</title>
        <authorList>
            <person name="Haridas S."/>
            <person name="Albert R."/>
            <person name="Binder M."/>
            <person name="Bloem J."/>
            <person name="Labutti K."/>
            <person name="Salamov A."/>
            <person name="Andreopoulos B."/>
            <person name="Baker S."/>
            <person name="Barry K."/>
            <person name="Bills G."/>
            <person name="Bluhm B."/>
            <person name="Cannon C."/>
            <person name="Castanera R."/>
            <person name="Culley D."/>
            <person name="Daum C."/>
            <person name="Ezra D."/>
            <person name="Gonzalez J."/>
            <person name="Henrissat B."/>
            <person name="Kuo A."/>
            <person name="Liang C."/>
            <person name="Lipzen A."/>
            <person name="Lutzoni F."/>
            <person name="Magnuson J."/>
            <person name="Mondo S."/>
            <person name="Nolan M."/>
            <person name="Ohm R."/>
            <person name="Pangilinan J."/>
            <person name="Park H.-J."/>
            <person name="Ramirez L."/>
            <person name="Alfaro M."/>
            <person name="Sun H."/>
            <person name="Tritt A."/>
            <person name="Yoshinaga Y."/>
            <person name="Zwiers L.-H."/>
            <person name="Turgeon B."/>
            <person name="Goodwin S."/>
            <person name="Spatafora J."/>
            <person name="Crous P."/>
            <person name="Grigoriev I."/>
        </authorList>
    </citation>
    <scope>NUCLEOTIDE SEQUENCE</scope>
    <source>
        <strain evidence="2">CBS 121739</strain>
    </source>
</reference>
<dbReference type="Gene3D" id="3.30.230.90">
    <property type="match status" value="1"/>
</dbReference>
<dbReference type="OrthoDB" id="5593278at2759"/>
<name>A0A6A6W1X5_9PEZI</name>
<feature type="region of interest" description="Disordered" evidence="1">
    <location>
        <begin position="71"/>
        <end position="104"/>
    </location>
</feature>
<dbReference type="AlphaFoldDB" id="A0A6A6W1X5"/>
<sequence length="188" mass="19868">MTTPTPTPTDSPFQTPLTPYPARTLTSTATIANTPTVCTRIDFADRILLTISQEGRLAYWLQTPLITPTPDPDPSFSSSLLPSSNTDNDDSNNSNNLLPPTHLTPTSLLGTPPAYLSTFAQTLCAKTGGLILEAAAAQSNKTEHRPLILGVGFAGAMLKELQQSQTSSGQSNSSRLFGELVGLVLGVL</sequence>